<reference evidence="20" key="2">
    <citation type="submission" date="2022-06" db="EMBL/GenBank/DDBJ databases">
        <title>Thermospira aquatica gen. nov., sp. nov.</title>
        <authorList>
            <person name="Ben Ali Gam Z."/>
            <person name="Labat M."/>
        </authorList>
    </citation>
    <scope>NUCLEOTIDE SEQUENCE</scope>
    <source>
        <strain evidence="20">F1F22</strain>
    </source>
</reference>
<keyword evidence="21" id="KW-1185">Reference proteome</keyword>
<keyword evidence="8 19" id="KW-0169">Cobalamin biosynthesis</keyword>
<evidence type="ECO:0000313" key="20">
    <source>
        <dbReference type="EMBL" id="URA09345.1"/>
    </source>
</evidence>
<keyword evidence="9 19" id="KW-0808">Transferase</keyword>
<dbReference type="RefSeq" id="WP_271434472.1">
    <property type="nucleotide sequence ID" value="NZ_CP073355.1"/>
</dbReference>
<comment type="catalytic activity">
    <reaction evidence="17 19">
        <text>alpha-ribazole + adenosylcob(III)inamide-GDP = adenosylcob(III)alamin + GMP + H(+)</text>
        <dbReference type="Rhea" id="RHEA:16049"/>
        <dbReference type="ChEBI" id="CHEBI:10329"/>
        <dbReference type="ChEBI" id="CHEBI:15378"/>
        <dbReference type="ChEBI" id="CHEBI:18408"/>
        <dbReference type="ChEBI" id="CHEBI:58115"/>
        <dbReference type="ChEBI" id="CHEBI:60487"/>
        <dbReference type="EC" id="2.7.8.26"/>
    </reaction>
</comment>
<evidence type="ECO:0000256" key="5">
    <source>
        <dbReference type="ARBA" id="ARBA00013200"/>
    </source>
</evidence>
<organism evidence="20 21">
    <name type="scientific">Thermospira aquatica</name>
    <dbReference type="NCBI Taxonomy" id="2828656"/>
    <lineage>
        <taxon>Bacteria</taxon>
        <taxon>Pseudomonadati</taxon>
        <taxon>Spirochaetota</taxon>
        <taxon>Spirochaetia</taxon>
        <taxon>Brevinematales</taxon>
        <taxon>Thermospiraceae</taxon>
        <taxon>Thermospira</taxon>
    </lineage>
</organism>
<dbReference type="NCBIfam" id="TIGR00317">
    <property type="entry name" value="cobS"/>
    <property type="match status" value="1"/>
</dbReference>
<feature type="transmembrane region" description="Helical" evidence="19">
    <location>
        <begin position="28"/>
        <end position="52"/>
    </location>
</feature>
<dbReference type="GO" id="GO:0008818">
    <property type="term" value="F:cobalamin 5'-phosphate synthase activity"/>
    <property type="evidence" value="ECO:0007669"/>
    <property type="project" value="UniProtKB-UniRule"/>
</dbReference>
<gene>
    <name evidence="19 20" type="primary">cobS</name>
    <name evidence="20" type="ORF">KDW03_07570</name>
</gene>
<dbReference type="EMBL" id="CP073355">
    <property type="protein sequence ID" value="URA09345.1"/>
    <property type="molecule type" value="Genomic_DNA"/>
</dbReference>
<comment type="function">
    <text evidence="14 19">Joins adenosylcobinamide-GDP and alpha-ribazole to generate adenosylcobalamin (Ado-cobalamin). Also synthesizes adenosylcobalamin 5'-phosphate from adenosylcobinamide-GDP and alpha-ribazole 5'-phosphate.</text>
</comment>
<evidence type="ECO:0000256" key="13">
    <source>
        <dbReference type="ARBA" id="ARBA00023136"/>
    </source>
</evidence>
<dbReference type="PANTHER" id="PTHR34148:SF1">
    <property type="entry name" value="ADENOSYLCOBINAMIDE-GDP RIBAZOLETRANSFERASE"/>
    <property type="match status" value="1"/>
</dbReference>
<evidence type="ECO:0000256" key="2">
    <source>
        <dbReference type="ARBA" id="ARBA00004651"/>
    </source>
</evidence>
<comment type="similarity">
    <text evidence="4 19">Belongs to the CobS family.</text>
</comment>
<dbReference type="InterPro" id="IPR003805">
    <property type="entry name" value="CobS"/>
</dbReference>
<evidence type="ECO:0000256" key="1">
    <source>
        <dbReference type="ARBA" id="ARBA00001946"/>
    </source>
</evidence>
<evidence type="ECO:0000256" key="16">
    <source>
        <dbReference type="ARBA" id="ARBA00032853"/>
    </source>
</evidence>
<name>A0AAX3BB68_9SPIR</name>
<dbReference type="AlphaFoldDB" id="A0AAX3BB68"/>
<accession>A0AAX3BB68</accession>
<evidence type="ECO:0000256" key="19">
    <source>
        <dbReference type="HAMAP-Rule" id="MF_00719"/>
    </source>
</evidence>
<comment type="subcellular location">
    <subcellularLocation>
        <location evidence="2 19">Cell membrane</location>
        <topology evidence="2 19">Multi-pass membrane protein</topology>
    </subcellularLocation>
</comment>
<comment type="catalytic activity">
    <reaction evidence="18 19">
        <text>alpha-ribazole 5'-phosphate + adenosylcob(III)inamide-GDP = adenosylcob(III)alamin 5'-phosphate + GMP + H(+)</text>
        <dbReference type="Rhea" id="RHEA:23560"/>
        <dbReference type="ChEBI" id="CHEBI:15378"/>
        <dbReference type="ChEBI" id="CHEBI:57918"/>
        <dbReference type="ChEBI" id="CHEBI:58115"/>
        <dbReference type="ChEBI" id="CHEBI:60487"/>
        <dbReference type="ChEBI" id="CHEBI:60493"/>
        <dbReference type="EC" id="2.7.8.26"/>
    </reaction>
</comment>
<feature type="transmembrane region" description="Helical" evidence="19">
    <location>
        <begin position="190"/>
        <end position="208"/>
    </location>
</feature>
<evidence type="ECO:0000256" key="17">
    <source>
        <dbReference type="ARBA" id="ARBA00048623"/>
    </source>
</evidence>
<keyword evidence="12 19" id="KW-1133">Transmembrane helix</keyword>
<sequence>MKNLLGAFSLLTILPLSGKGNMDTGVVLFFPLVGLVYGVVGSGWIVVGTWLGMSPMLVVMGMIVFPWILNGGFHFDGWCDCWDGFGVHGDREKRLEAMKDSRIGAFGMAGGVFLLLFRYSVYPLLLDEWRVIWFSWVLSRSAIVWQAWRATYPKSKGTGAFLVGKISGVQVAVVTVQLMLLGGLTAWLGGGWRVIAAMGSAVLATVFLRGVSNRRIGGVTGDVLGATAELVEALSLLAWIR</sequence>
<evidence type="ECO:0000256" key="18">
    <source>
        <dbReference type="ARBA" id="ARBA00049504"/>
    </source>
</evidence>
<evidence type="ECO:0000256" key="10">
    <source>
        <dbReference type="ARBA" id="ARBA00022692"/>
    </source>
</evidence>
<keyword evidence="7 19" id="KW-1003">Cell membrane</keyword>
<dbReference type="Pfam" id="PF02654">
    <property type="entry name" value="CobS"/>
    <property type="match status" value="1"/>
</dbReference>
<feature type="transmembrane region" description="Helical" evidence="19">
    <location>
        <begin position="103"/>
        <end position="125"/>
    </location>
</feature>
<feature type="transmembrane region" description="Helical" evidence="19">
    <location>
        <begin position="160"/>
        <end position="184"/>
    </location>
</feature>
<dbReference type="Proteomes" id="UP001056539">
    <property type="component" value="Chromosome"/>
</dbReference>
<dbReference type="EC" id="2.7.8.26" evidence="5 19"/>
<evidence type="ECO:0000256" key="6">
    <source>
        <dbReference type="ARBA" id="ARBA00015850"/>
    </source>
</evidence>
<evidence type="ECO:0000256" key="14">
    <source>
        <dbReference type="ARBA" id="ARBA00025228"/>
    </source>
</evidence>
<keyword evidence="13 19" id="KW-0472">Membrane</keyword>
<evidence type="ECO:0000256" key="11">
    <source>
        <dbReference type="ARBA" id="ARBA00022842"/>
    </source>
</evidence>
<protein>
    <recommendedName>
        <fullName evidence="6 19">Adenosylcobinamide-GDP ribazoletransferase</fullName>
        <ecNumber evidence="5 19">2.7.8.26</ecNumber>
    </recommendedName>
    <alternativeName>
        <fullName evidence="16 19">Cobalamin synthase</fullName>
    </alternativeName>
    <alternativeName>
        <fullName evidence="15 19">Cobalamin-5'-phosphate synthase</fullName>
    </alternativeName>
</protein>
<evidence type="ECO:0000256" key="8">
    <source>
        <dbReference type="ARBA" id="ARBA00022573"/>
    </source>
</evidence>
<dbReference type="GO" id="GO:0009236">
    <property type="term" value="P:cobalamin biosynthetic process"/>
    <property type="evidence" value="ECO:0007669"/>
    <property type="project" value="UniProtKB-UniRule"/>
</dbReference>
<reference evidence="20" key="1">
    <citation type="submission" date="2021-04" db="EMBL/GenBank/DDBJ databases">
        <authorList>
            <person name="Postec A."/>
        </authorList>
    </citation>
    <scope>NUCLEOTIDE SEQUENCE</scope>
    <source>
        <strain evidence="20">F1F22</strain>
    </source>
</reference>
<keyword evidence="10 19" id="KW-0812">Transmembrane</keyword>
<evidence type="ECO:0000313" key="21">
    <source>
        <dbReference type="Proteomes" id="UP001056539"/>
    </source>
</evidence>
<dbReference type="GO" id="GO:0005886">
    <property type="term" value="C:plasma membrane"/>
    <property type="evidence" value="ECO:0007669"/>
    <property type="project" value="UniProtKB-SubCell"/>
</dbReference>
<keyword evidence="11 19" id="KW-0460">Magnesium</keyword>
<evidence type="ECO:0000256" key="7">
    <source>
        <dbReference type="ARBA" id="ARBA00022475"/>
    </source>
</evidence>
<comment type="pathway">
    <text evidence="3 19">Cofactor biosynthesis; adenosylcobalamin biosynthesis; adenosylcobalamin from cob(II)yrinate a,c-diamide: step 7/7.</text>
</comment>
<evidence type="ECO:0000256" key="3">
    <source>
        <dbReference type="ARBA" id="ARBA00004663"/>
    </source>
</evidence>
<proteinExistence type="inferred from homology"/>
<dbReference type="PANTHER" id="PTHR34148">
    <property type="entry name" value="ADENOSYLCOBINAMIDE-GDP RIBAZOLETRANSFERASE"/>
    <property type="match status" value="1"/>
</dbReference>
<dbReference type="HAMAP" id="MF_00719">
    <property type="entry name" value="CobS"/>
    <property type="match status" value="1"/>
</dbReference>
<comment type="cofactor">
    <cofactor evidence="1 19">
        <name>Mg(2+)</name>
        <dbReference type="ChEBI" id="CHEBI:18420"/>
    </cofactor>
</comment>
<evidence type="ECO:0000256" key="4">
    <source>
        <dbReference type="ARBA" id="ARBA00010561"/>
    </source>
</evidence>
<evidence type="ECO:0000256" key="9">
    <source>
        <dbReference type="ARBA" id="ARBA00022679"/>
    </source>
</evidence>
<evidence type="ECO:0000256" key="15">
    <source>
        <dbReference type="ARBA" id="ARBA00032605"/>
    </source>
</evidence>
<dbReference type="GO" id="GO:0051073">
    <property type="term" value="F:adenosylcobinamide-GDP ribazoletransferase activity"/>
    <property type="evidence" value="ECO:0007669"/>
    <property type="project" value="UniProtKB-UniRule"/>
</dbReference>
<evidence type="ECO:0000256" key="12">
    <source>
        <dbReference type="ARBA" id="ARBA00022989"/>
    </source>
</evidence>
<dbReference type="KEGG" id="taqu:KDW03_07570"/>